<gene>
    <name evidence="1" type="ORF">E4U09_000970</name>
</gene>
<reference evidence="1 2" key="1">
    <citation type="journal article" date="2020" name="bioRxiv">
        <title>Whole genome comparisons of ergot fungi reveals the divergence and evolution of species within the genus Claviceps are the result of varying mechanisms driving genome evolution and host range expansion.</title>
        <authorList>
            <person name="Wyka S.A."/>
            <person name="Mondo S.J."/>
            <person name="Liu M."/>
            <person name="Dettman J."/>
            <person name="Nalam V."/>
            <person name="Broders K.D."/>
        </authorList>
    </citation>
    <scope>NUCLEOTIDE SEQUENCE [LARGE SCALE GENOMIC DNA]</scope>
    <source>
        <strain evidence="1 2">Clav52</strain>
    </source>
</reference>
<protein>
    <submittedName>
        <fullName evidence="1">Uncharacterized protein</fullName>
    </submittedName>
</protein>
<name>A0A9P7QHV8_9HYPO</name>
<sequence>MLGSGMQDPVVDKPSTEVQLKRAPHLELDIILVGYPLAVAKGVAKPVAKPVYTSRCSRIAQPWWSLQGVDLDTW</sequence>
<dbReference type="EMBL" id="SRRH01000130">
    <property type="protein sequence ID" value="KAG6298296.1"/>
    <property type="molecule type" value="Genomic_DNA"/>
</dbReference>
<organism evidence="1 2">
    <name type="scientific">Claviceps aff. purpurea</name>
    <dbReference type="NCBI Taxonomy" id="1967640"/>
    <lineage>
        <taxon>Eukaryota</taxon>
        <taxon>Fungi</taxon>
        <taxon>Dikarya</taxon>
        <taxon>Ascomycota</taxon>
        <taxon>Pezizomycotina</taxon>
        <taxon>Sordariomycetes</taxon>
        <taxon>Hypocreomycetidae</taxon>
        <taxon>Hypocreales</taxon>
        <taxon>Clavicipitaceae</taxon>
        <taxon>Claviceps</taxon>
    </lineage>
</organism>
<evidence type="ECO:0000313" key="1">
    <source>
        <dbReference type="EMBL" id="KAG6298296.1"/>
    </source>
</evidence>
<keyword evidence="2" id="KW-1185">Reference proteome</keyword>
<dbReference type="AlphaFoldDB" id="A0A9P7QHV8"/>
<accession>A0A9P7QHV8</accession>
<dbReference type="Proteomes" id="UP000707071">
    <property type="component" value="Unassembled WGS sequence"/>
</dbReference>
<proteinExistence type="predicted"/>
<evidence type="ECO:0000313" key="2">
    <source>
        <dbReference type="Proteomes" id="UP000707071"/>
    </source>
</evidence>
<comment type="caution">
    <text evidence="1">The sequence shown here is derived from an EMBL/GenBank/DDBJ whole genome shotgun (WGS) entry which is preliminary data.</text>
</comment>